<dbReference type="Proteomes" id="UP000002748">
    <property type="component" value="Unassembled WGS sequence"/>
</dbReference>
<accession>J6F389</accession>
<evidence type="ECO:0000313" key="4">
    <source>
        <dbReference type="Proteomes" id="UP000002748"/>
    </source>
</evidence>
<reference evidence="3 4" key="1">
    <citation type="journal article" date="2012" name="Eukaryot. Cell">
        <title>Draft genome sequence of CBS 2479, the standard type strain of Trichosporon asahii.</title>
        <authorList>
            <person name="Yang R.Y."/>
            <person name="Li H.T."/>
            <person name="Zhu H."/>
            <person name="Zhou G.P."/>
            <person name="Wang M."/>
            <person name="Wang L."/>
        </authorList>
    </citation>
    <scope>NUCLEOTIDE SEQUENCE [LARGE SCALE GENOMIC DNA]</scope>
    <source>
        <strain evidence="4">ATCC 90039 / CBS 2479 / JCM 2466 / KCTC 7840 / NCYC 2677 / UAMH 7654</strain>
    </source>
</reference>
<proteinExistence type="predicted"/>
<evidence type="ECO:0000256" key="2">
    <source>
        <dbReference type="SAM" id="SignalP"/>
    </source>
</evidence>
<dbReference type="RefSeq" id="XP_014180925.1">
    <property type="nucleotide sequence ID" value="XM_014325450.1"/>
</dbReference>
<comment type="caution">
    <text evidence="3">The sequence shown here is derived from an EMBL/GenBank/DDBJ whole genome shotgun (WGS) entry which is preliminary data.</text>
</comment>
<evidence type="ECO:0000313" key="3">
    <source>
        <dbReference type="EMBL" id="EJT49677.1"/>
    </source>
</evidence>
<dbReference type="AlphaFoldDB" id="J6F389"/>
<sequence length="273" mass="27998">MFGSGLLALASAQASLASSSVSAQANASEAAPPMVGGTLATPTWAPPNVPCDPEQVTWFYQATFTYAHKCSEACNKWYGLLYKYGTYTGPLSAGQREPDGKYVIEPEVTCPDKYRNINPHVDPLGSAAINDLCHTKIVGCFGDVDCSNLTDPTGRWFYNSTTGAYNNRSPGGDSVDVNAKNINPVPLSEGQGRTSGAPGAVGTITSQAASGGASSTESHPSSPICSTSSKPEATSGASAAAASQVQSADSSATVGSVSLVLGLGMMTVLTLLW</sequence>
<organism evidence="3 4">
    <name type="scientific">Trichosporon asahii var. asahii (strain ATCC 90039 / CBS 2479 / JCM 2466 / KCTC 7840 / NBRC 103889/ NCYC 2677 / UAMH 7654)</name>
    <name type="common">Yeast</name>
    <dbReference type="NCBI Taxonomy" id="1186058"/>
    <lineage>
        <taxon>Eukaryota</taxon>
        <taxon>Fungi</taxon>
        <taxon>Dikarya</taxon>
        <taxon>Basidiomycota</taxon>
        <taxon>Agaricomycotina</taxon>
        <taxon>Tremellomycetes</taxon>
        <taxon>Trichosporonales</taxon>
        <taxon>Trichosporonaceae</taxon>
        <taxon>Trichosporon</taxon>
    </lineage>
</organism>
<dbReference type="EMBL" id="ALBS01000161">
    <property type="protein sequence ID" value="EJT49677.1"/>
    <property type="molecule type" value="Genomic_DNA"/>
</dbReference>
<evidence type="ECO:0000256" key="1">
    <source>
        <dbReference type="SAM" id="MobiDB-lite"/>
    </source>
</evidence>
<dbReference type="HOGENOM" id="CLU_1020103_0_0_1"/>
<feature type="chain" id="PRO_5003788068" evidence="2">
    <location>
        <begin position="18"/>
        <end position="273"/>
    </location>
</feature>
<protein>
    <submittedName>
        <fullName evidence="3">Uncharacterized protein</fullName>
    </submittedName>
</protein>
<gene>
    <name evidence="3" type="ORF">A1Q1_01175</name>
</gene>
<dbReference type="GeneID" id="25984689"/>
<feature type="region of interest" description="Disordered" evidence="1">
    <location>
        <begin position="183"/>
        <end position="233"/>
    </location>
</feature>
<name>J6F389_TRIAS</name>
<dbReference type="VEuPathDB" id="FungiDB:A1Q1_01175"/>
<feature type="compositionally biased region" description="Low complexity" evidence="1">
    <location>
        <begin position="202"/>
        <end position="233"/>
    </location>
</feature>
<keyword evidence="2" id="KW-0732">Signal</keyword>
<dbReference type="KEGG" id="tasa:A1Q1_01175"/>
<feature type="signal peptide" evidence="2">
    <location>
        <begin position="1"/>
        <end position="17"/>
    </location>
</feature>